<dbReference type="OrthoDB" id="415459at2759"/>
<dbReference type="Gene3D" id="4.10.1000.10">
    <property type="entry name" value="Zinc finger, CCCH-type"/>
    <property type="match status" value="3"/>
</dbReference>
<feature type="domain" description="C3H1-type" evidence="7">
    <location>
        <begin position="35"/>
        <end position="62"/>
    </location>
</feature>
<evidence type="ECO:0000259" key="7">
    <source>
        <dbReference type="PROSITE" id="PS50103"/>
    </source>
</evidence>
<keyword evidence="9" id="KW-1185">Reference proteome</keyword>
<gene>
    <name evidence="8" type="ORF">BESB_040210</name>
</gene>
<organism evidence="8 9">
    <name type="scientific">Besnoitia besnoiti</name>
    <name type="common">Apicomplexan protozoan</name>
    <dbReference type="NCBI Taxonomy" id="94643"/>
    <lineage>
        <taxon>Eukaryota</taxon>
        <taxon>Sar</taxon>
        <taxon>Alveolata</taxon>
        <taxon>Apicomplexa</taxon>
        <taxon>Conoidasida</taxon>
        <taxon>Coccidia</taxon>
        <taxon>Eucoccidiorida</taxon>
        <taxon>Eimeriorina</taxon>
        <taxon>Sarcocystidae</taxon>
        <taxon>Besnoitia</taxon>
    </lineage>
</organism>
<keyword evidence="2" id="KW-0677">Repeat</keyword>
<dbReference type="Proteomes" id="UP000224006">
    <property type="component" value="Chromosome II"/>
</dbReference>
<feature type="zinc finger region" description="C3H1-type" evidence="5">
    <location>
        <begin position="35"/>
        <end position="62"/>
    </location>
</feature>
<dbReference type="GeneID" id="40309002"/>
<feature type="zinc finger region" description="C3H1-type" evidence="5">
    <location>
        <begin position="70"/>
        <end position="97"/>
    </location>
</feature>
<dbReference type="KEGG" id="bbes:BESB_040210"/>
<evidence type="ECO:0000313" key="8">
    <source>
        <dbReference type="EMBL" id="PFH37563.1"/>
    </source>
</evidence>
<dbReference type="EMBL" id="NWUJ01000002">
    <property type="protein sequence ID" value="PFH37563.1"/>
    <property type="molecule type" value="Genomic_DNA"/>
</dbReference>
<accession>A0A2A9MNN7</accession>
<dbReference type="GO" id="GO:0003729">
    <property type="term" value="F:mRNA binding"/>
    <property type="evidence" value="ECO:0007669"/>
    <property type="project" value="InterPro"/>
</dbReference>
<feature type="region of interest" description="Disordered" evidence="6">
    <location>
        <begin position="224"/>
        <end position="250"/>
    </location>
</feature>
<dbReference type="AlphaFoldDB" id="A0A2A9MNN7"/>
<feature type="zinc finger region" description="C3H1-type" evidence="5">
    <location>
        <begin position="106"/>
        <end position="133"/>
    </location>
</feature>
<feature type="region of interest" description="Disordered" evidence="6">
    <location>
        <begin position="453"/>
        <end position="486"/>
    </location>
</feature>
<dbReference type="PANTHER" id="PTHR12547:SF18">
    <property type="entry name" value="PROTEIN TIS11"/>
    <property type="match status" value="1"/>
</dbReference>
<dbReference type="PROSITE" id="PS50103">
    <property type="entry name" value="ZF_C3H1"/>
    <property type="match status" value="3"/>
</dbReference>
<feature type="compositionally biased region" description="Polar residues" evidence="6">
    <location>
        <begin position="563"/>
        <end position="581"/>
    </location>
</feature>
<feature type="domain" description="C3H1-type" evidence="7">
    <location>
        <begin position="70"/>
        <end position="97"/>
    </location>
</feature>
<keyword evidence="4 5" id="KW-0862">Zinc</keyword>
<feature type="region of interest" description="Disordered" evidence="6">
    <location>
        <begin position="316"/>
        <end position="384"/>
    </location>
</feature>
<dbReference type="InterPro" id="IPR045877">
    <property type="entry name" value="ZFP36-like"/>
</dbReference>
<proteinExistence type="predicted"/>
<dbReference type="SMART" id="SM00356">
    <property type="entry name" value="ZnF_C3H1"/>
    <property type="match status" value="3"/>
</dbReference>
<dbReference type="VEuPathDB" id="ToxoDB:BESB_040210"/>
<feature type="domain" description="C3H1-type" evidence="7">
    <location>
        <begin position="106"/>
        <end position="133"/>
    </location>
</feature>
<dbReference type="RefSeq" id="XP_029221572.1">
    <property type="nucleotide sequence ID" value="XM_029362607.1"/>
</dbReference>
<evidence type="ECO:0000256" key="1">
    <source>
        <dbReference type="ARBA" id="ARBA00022723"/>
    </source>
</evidence>
<dbReference type="GO" id="GO:0008270">
    <property type="term" value="F:zinc ion binding"/>
    <property type="evidence" value="ECO:0007669"/>
    <property type="project" value="UniProtKB-KW"/>
</dbReference>
<evidence type="ECO:0000313" key="9">
    <source>
        <dbReference type="Proteomes" id="UP000224006"/>
    </source>
</evidence>
<evidence type="ECO:0000256" key="6">
    <source>
        <dbReference type="SAM" id="MobiDB-lite"/>
    </source>
</evidence>
<evidence type="ECO:0000256" key="2">
    <source>
        <dbReference type="ARBA" id="ARBA00022737"/>
    </source>
</evidence>
<feature type="compositionally biased region" description="Polar residues" evidence="6">
    <location>
        <begin position="453"/>
        <end position="472"/>
    </location>
</feature>
<feature type="region of interest" description="Disordered" evidence="6">
    <location>
        <begin position="538"/>
        <end position="587"/>
    </location>
</feature>
<evidence type="ECO:0000256" key="5">
    <source>
        <dbReference type="PROSITE-ProRule" id="PRU00723"/>
    </source>
</evidence>
<evidence type="ECO:0000256" key="4">
    <source>
        <dbReference type="ARBA" id="ARBA00022833"/>
    </source>
</evidence>
<dbReference type="STRING" id="94643.A0A2A9MNN7"/>
<keyword evidence="1 5" id="KW-0479">Metal-binding</keyword>
<comment type="caution">
    <text evidence="8">The sequence shown here is derived from an EMBL/GenBank/DDBJ whole genome shotgun (WGS) entry which is preliminary data.</text>
</comment>
<keyword evidence="3 5" id="KW-0863">Zinc-finger</keyword>
<dbReference type="PANTHER" id="PTHR12547">
    <property type="entry name" value="CCCH ZINC FINGER/TIS11-RELATED"/>
    <property type="match status" value="1"/>
</dbReference>
<dbReference type="InterPro" id="IPR000571">
    <property type="entry name" value="Znf_CCCH"/>
</dbReference>
<sequence>MASPMSGMKPDGFCPPTSGTKLQNEKKNKLTFNNFYKTKLCPWYIKGSCHWGARCNYAHTLSEQREAVDLTKTKLCPTWLRNCVCRNPKCRYAHDYTELRATTDVFKTSLCSFFIKGMSCPMETSCRFAHGVHELRLRSKENGQPAGISRKDAQARAALATASAAAAAAHAAATAKAAAEAKAAAAAAIAGLAEASHSGASEPIVSPPVAQVLVPLPEGGHVPLSCSIRGDGSSAPKNAEGRARRQPTTGILALDKDSGTWRPEMSASATDFVFKNAGTPTYPLAPKLSTAPASSLQGNGVEGVIERILQSLQCQSGSLSSNAPTSGVRPHSQVGRPREAGMGSSFDPRAAAFNPGGWLRQMGNGSHGQVVRHPRPLGIPPSSDSSLNMLDFSSLLSTVAMAMAGSPSNTTKPDVPMDAFLQSITGDVLCAPGLSAPWNRAASTATCSSHLQQSPLRSTDASMSSDWQTTASGGEESSFPLLSKPLGEQECPGAALLHNGAEFDVPNKDGVTLQGEAGTESNSLAGERLDAAGTLLLAPGEGGQEETSAGSPAARSTKLEAAKTTTESSLPSITGSRQTTAAGVDCE</sequence>
<evidence type="ECO:0000256" key="3">
    <source>
        <dbReference type="ARBA" id="ARBA00022771"/>
    </source>
</evidence>
<feature type="region of interest" description="Disordered" evidence="6">
    <location>
        <begin position="1"/>
        <end position="20"/>
    </location>
</feature>
<name>A0A2A9MNN7_BESBE</name>
<dbReference type="SUPFAM" id="SSF90229">
    <property type="entry name" value="CCCH zinc finger"/>
    <property type="match status" value="2"/>
</dbReference>
<protein>
    <submittedName>
        <fullName evidence="8">Zinc finger (CCCH type) motif-containing protein</fullName>
    </submittedName>
</protein>
<dbReference type="InterPro" id="IPR036855">
    <property type="entry name" value="Znf_CCCH_sf"/>
</dbReference>
<reference evidence="8 9" key="1">
    <citation type="submission" date="2017-09" db="EMBL/GenBank/DDBJ databases">
        <title>Genome sequencing of Besnoitia besnoiti strain Bb-Ger1.</title>
        <authorList>
            <person name="Schares G."/>
            <person name="Venepally P."/>
            <person name="Lorenzi H.A."/>
        </authorList>
    </citation>
    <scope>NUCLEOTIDE SEQUENCE [LARGE SCALE GENOMIC DNA]</scope>
    <source>
        <strain evidence="8 9">Bb-Ger1</strain>
    </source>
</reference>
<dbReference type="Pfam" id="PF00642">
    <property type="entry name" value="zf-CCCH"/>
    <property type="match status" value="1"/>
</dbReference>